<keyword evidence="4" id="KW-0533">Nickel</keyword>
<evidence type="ECO:0000256" key="4">
    <source>
        <dbReference type="ARBA" id="ARBA00022596"/>
    </source>
</evidence>
<dbReference type="EMBL" id="QQAX01000011">
    <property type="protein sequence ID" value="RDI43408.1"/>
    <property type="molecule type" value="Genomic_DNA"/>
</dbReference>
<dbReference type="GO" id="GO:0005886">
    <property type="term" value="C:plasma membrane"/>
    <property type="evidence" value="ECO:0007669"/>
    <property type="project" value="UniProtKB-SubCell"/>
</dbReference>
<evidence type="ECO:0000256" key="2">
    <source>
        <dbReference type="ARBA" id="ARBA00010892"/>
    </source>
</evidence>
<name>A0A370GHX7_9COXI</name>
<evidence type="ECO:0000256" key="7">
    <source>
        <dbReference type="ARBA" id="ARBA00023136"/>
    </source>
</evidence>
<evidence type="ECO:0000256" key="5">
    <source>
        <dbReference type="ARBA" id="ARBA00022692"/>
    </source>
</evidence>
<comment type="similarity">
    <text evidence="2 8">Belongs to the NiCoT transporter (TC 2.A.52) family.</text>
</comment>
<keyword evidence="5 8" id="KW-0812">Transmembrane</keyword>
<accession>A0A370GHX7</accession>
<dbReference type="AlphaFoldDB" id="A0A370GHX7"/>
<evidence type="ECO:0000256" key="3">
    <source>
        <dbReference type="ARBA" id="ARBA00022448"/>
    </source>
</evidence>
<evidence type="ECO:0000256" key="1">
    <source>
        <dbReference type="ARBA" id="ARBA00004127"/>
    </source>
</evidence>
<dbReference type="PANTHER" id="PTHR31611">
    <property type="entry name" value="HIGH-AFFINITY NICKEL TRANSPORT PROTEIN NIC1"/>
    <property type="match status" value="1"/>
</dbReference>
<evidence type="ECO:0000313" key="10">
    <source>
        <dbReference type="Proteomes" id="UP000254720"/>
    </source>
</evidence>
<dbReference type="OrthoDB" id="9776706at2"/>
<dbReference type="Pfam" id="PF03824">
    <property type="entry name" value="NicO"/>
    <property type="match status" value="1"/>
</dbReference>
<organism evidence="9 10">
    <name type="scientific">Aquicella lusitana</name>
    <dbReference type="NCBI Taxonomy" id="254246"/>
    <lineage>
        <taxon>Bacteria</taxon>
        <taxon>Pseudomonadati</taxon>
        <taxon>Pseudomonadota</taxon>
        <taxon>Gammaproteobacteria</taxon>
        <taxon>Legionellales</taxon>
        <taxon>Coxiellaceae</taxon>
        <taxon>Aquicella</taxon>
    </lineage>
</organism>
<proteinExistence type="inferred from homology"/>
<dbReference type="GO" id="GO:0015099">
    <property type="term" value="F:nickel cation transmembrane transporter activity"/>
    <property type="evidence" value="ECO:0007669"/>
    <property type="project" value="UniProtKB-UniRule"/>
</dbReference>
<feature type="transmembrane region" description="Helical" evidence="8">
    <location>
        <begin position="78"/>
        <end position="99"/>
    </location>
</feature>
<evidence type="ECO:0000313" key="9">
    <source>
        <dbReference type="EMBL" id="RDI43408.1"/>
    </source>
</evidence>
<dbReference type="GO" id="GO:0012505">
    <property type="term" value="C:endomembrane system"/>
    <property type="evidence" value="ECO:0007669"/>
    <property type="project" value="UniProtKB-SubCell"/>
</dbReference>
<dbReference type="PANTHER" id="PTHR31611:SF0">
    <property type="entry name" value="HIGH-AFFINITY NICKEL TRANSPORT PROTEIN NIC1"/>
    <property type="match status" value="1"/>
</dbReference>
<evidence type="ECO:0000256" key="8">
    <source>
        <dbReference type="RuleBase" id="RU362101"/>
    </source>
</evidence>
<feature type="transmembrane region" description="Helical" evidence="8">
    <location>
        <begin position="131"/>
        <end position="154"/>
    </location>
</feature>
<dbReference type="InterPro" id="IPR004688">
    <property type="entry name" value="Ni/Co_transpt"/>
</dbReference>
<feature type="transmembrane region" description="Helical" evidence="8">
    <location>
        <begin position="201"/>
        <end position="223"/>
    </location>
</feature>
<protein>
    <recommendedName>
        <fullName evidence="8">Nickel/cobalt efflux system</fullName>
    </recommendedName>
</protein>
<comment type="caution">
    <text evidence="9">The sequence shown here is derived from an EMBL/GenBank/DDBJ whole genome shotgun (WGS) entry which is preliminary data.</text>
</comment>
<dbReference type="InterPro" id="IPR011541">
    <property type="entry name" value="Ni/Co_transpt_high_affinity"/>
</dbReference>
<feature type="transmembrane region" description="Helical" evidence="8">
    <location>
        <begin position="44"/>
        <end position="66"/>
    </location>
</feature>
<sequence length="228" mass="24915">MHNDLLAMFIIVLLLGMRHGLDLDHLAAIDAMTRNVSSQKTLVKLVGILFSVGHGSVVIIISIIVGISMKLLQLPAILGFYAQLASILFLLLFSLVNFYSVFQAIRYQQAGMMTPKLLIISKLLKNVHHPFAIFCVGGIFAVSFDTVSQIAFFSLSSSAVYGWIIAMLLGVVFMAGMILIDGVNGYLLSLIIRRADYVSRLLSRMLGVAIGLFGFTMSVDGIIKLIMV</sequence>
<keyword evidence="10" id="KW-1185">Reference proteome</keyword>
<reference evidence="9 10" key="1">
    <citation type="submission" date="2018-07" db="EMBL/GenBank/DDBJ databases">
        <title>Genomic Encyclopedia of Type Strains, Phase IV (KMG-IV): sequencing the most valuable type-strain genomes for metagenomic binning, comparative biology and taxonomic classification.</title>
        <authorList>
            <person name="Goeker M."/>
        </authorList>
    </citation>
    <scope>NUCLEOTIDE SEQUENCE [LARGE SCALE GENOMIC DNA]</scope>
    <source>
        <strain evidence="9 10">DSM 16500</strain>
    </source>
</reference>
<evidence type="ECO:0000256" key="6">
    <source>
        <dbReference type="ARBA" id="ARBA00022989"/>
    </source>
</evidence>
<dbReference type="Proteomes" id="UP000254720">
    <property type="component" value="Unassembled WGS sequence"/>
</dbReference>
<keyword evidence="3 8" id="KW-0813">Transport</keyword>
<comment type="subcellular location">
    <subcellularLocation>
        <location evidence="8">Cell membrane</location>
        <topology evidence="8">Multi-pass membrane protein</topology>
    </subcellularLocation>
    <subcellularLocation>
        <location evidence="1">Endomembrane system</location>
        <topology evidence="1">Multi-pass membrane protein</topology>
    </subcellularLocation>
</comment>
<keyword evidence="6 8" id="KW-1133">Transmembrane helix</keyword>
<dbReference type="RefSeq" id="WP_114834435.1">
    <property type="nucleotide sequence ID" value="NZ_LR699114.1"/>
</dbReference>
<feature type="transmembrane region" description="Helical" evidence="8">
    <location>
        <begin position="160"/>
        <end position="180"/>
    </location>
</feature>
<gene>
    <name evidence="9" type="ORF">C8D86_11164</name>
</gene>
<keyword evidence="7 8" id="KW-0472">Membrane</keyword>